<dbReference type="EMBL" id="SRZB01000001">
    <property type="protein sequence ID" value="TGY00832.1"/>
    <property type="molecule type" value="Genomic_DNA"/>
</dbReference>
<proteinExistence type="predicted"/>
<protein>
    <submittedName>
        <fullName evidence="1">ABC transporter permease</fullName>
    </submittedName>
</protein>
<dbReference type="Proteomes" id="UP000307720">
    <property type="component" value="Unassembled WGS sequence"/>
</dbReference>
<name>A0AC61R3J6_9FIRM</name>
<sequence length="240" mass="26384">MSISLECKKVKRTGFLPAFFVGSILAAAVPVINMAVRSEIYLNQSGSPIQILLGANWQMMTMLNVLLVVAGSCLLYHTEYADNAMQKMKSLPIRESSIFFSKAVLTSFMSLFVLVIEAGAITFCSYRWFELGSGFFSELCKCSGYSFLLMLPCIILSLLISEACKNMWVSLGIGVVCVFTATMLPTTNFALSLFPFAMPFQIFAGTDITQSTHYICGAITELAVCGLAQLILVKVRRSFE</sequence>
<organism evidence="1 2">
    <name type="scientific">Hominisplanchenecus murintestinalis</name>
    <dbReference type="NCBI Taxonomy" id="2941517"/>
    <lineage>
        <taxon>Bacteria</taxon>
        <taxon>Bacillati</taxon>
        <taxon>Bacillota</taxon>
        <taxon>Clostridia</taxon>
        <taxon>Lachnospirales</taxon>
        <taxon>Lachnospiraceae</taxon>
        <taxon>Hominisplanchenecus</taxon>
    </lineage>
</organism>
<evidence type="ECO:0000313" key="1">
    <source>
        <dbReference type="EMBL" id="TGY00832.1"/>
    </source>
</evidence>
<keyword evidence="2" id="KW-1185">Reference proteome</keyword>
<reference evidence="1" key="1">
    <citation type="submission" date="2019-04" db="EMBL/GenBank/DDBJ databases">
        <title>Microbes associate with the intestines of laboratory mice.</title>
        <authorList>
            <person name="Navarre W."/>
            <person name="Wong E."/>
            <person name="Huang K."/>
            <person name="Tropini C."/>
            <person name="Ng K."/>
            <person name="Yu B."/>
        </authorList>
    </citation>
    <scope>NUCLEOTIDE SEQUENCE</scope>
    <source>
        <strain evidence="1">NM72_1-8</strain>
    </source>
</reference>
<comment type="caution">
    <text evidence="1">The sequence shown here is derived from an EMBL/GenBank/DDBJ whole genome shotgun (WGS) entry which is preliminary data.</text>
</comment>
<evidence type="ECO:0000313" key="2">
    <source>
        <dbReference type="Proteomes" id="UP000307720"/>
    </source>
</evidence>
<accession>A0AC61R3J6</accession>
<gene>
    <name evidence="1" type="ORF">E5357_01280</name>
</gene>